<evidence type="ECO:0000256" key="3">
    <source>
        <dbReference type="ARBA" id="ARBA00022448"/>
    </source>
</evidence>
<evidence type="ECO:0000256" key="7">
    <source>
        <dbReference type="ARBA" id="ARBA00022903"/>
    </source>
</evidence>
<dbReference type="GO" id="GO:0015774">
    <property type="term" value="P:polysaccharide transport"/>
    <property type="evidence" value="ECO:0007669"/>
    <property type="project" value="UniProtKB-KW"/>
</dbReference>
<comment type="caution">
    <text evidence="13">The sequence shown here is derived from an EMBL/GenBank/DDBJ whole genome shotgun (WGS) entry which is preliminary data.</text>
</comment>
<feature type="transmembrane region" description="Helical" evidence="11">
    <location>
        <begin position="76"/>
        <end position="97"/>
    </location>
</feature>
<dbReference type="PROSITE" id="PS51012">
    <property type="entry name" value="ABC_TM2"/>
    <property type="match status" value="1"/>
</dbReference>
<evidence type="ECO:0000256" key="5">
    <source>
        <dbReference type="ARBA" id="ARBA00022597"/>
    </source>
</evidence>
<evidence type="ECO:0000256" key="2">
    <source>
        <dbReference type="ARBA" id="ARBA00007783"/>
    </source>
</evidence>
<dbReference type="RefSeq" id="WP_017527763.1">
    <property type="nucleotide sequence ID" value="NZ_SPVI01000001.1"/>
</dbReference>
<keyword evidence="5" id="KW-0762">Sugar transport</keyword>
<dbReference type="PANTHER" id="PTHR30413">
    <property type="entry name" value="INNER MEMBRANE TRANSPORT PERMEASE"/>
    <property type="match status" value="1"/>
</dbReference>
<gene>
    <name evidence="13" type="ORF">E4T65_01325</name>
</gene>
<dbReference type="PIRSF" id="PIRSF006648">
    <property type="entry name" value="DrrB"/>
    <property type="match status" value="1"/>
</dbReference>
<protein>
    <recommendedName>
        <fullName evidence="11">Transport permease protein</fullName>
    </recommendedName>
</protein>
<feature type="transmembrane region" description="Helical" evidence="11">
    <location>
        <begin position="153"/>
        <end position="174"/>
    </location>
</feature>
<keyword evidence="6 11" id="KW-0812">Transmembrane</keyword>
<evidence type="ECO:0000313" key="13">
    <source>
        <dbReference type="EMBL" id="TFW45124.1"/>
    </source>
</evidence>
<evidence type="ECO:0000256" key="11">
    <source>
        <dbReference type="RuleBase" id="RU361157"/>
    </source>
</evidence>
<reference evidence="13 14" key="1">
    <citation type="submission" date="2019-03" db="EMBL/GenBank/DDBJ databases">
        <title>Biocontrol and xenobiotic degradation properties of endophytic Pseudomonas fluorescens strain BRZ63.</title>
        <authorList>
            <person name="Chlebek D.A."/>
            <person name="Pinski A."/>
            <person name="Zur J.P."/>
            <person name="Michalska J."/>
            <person name="Hupert-Kocurek K.T."/>
        </authorList>
    </citation>
    <scope>NUCLEOTIDE SEQUENCE [LARGE SCALE GENOMIC DNA]</scope>
    <source>
        <strain evidence="13 14">BRZ63</strain>
    </source>
</reference>
<dbReference type="Pfam" id="PF01061">
    <property type="entry name" value="ABC2_membrane"/>
    <property type="match status" value="1"/>
</dbReference>
<accession>A0A4Y9TLJ4</accession>
<name>A0A4Y9TLJ4_PSEFL</name>
<dbReference type="GO" id="GO:0015920">
    <property type="term" value="P:lipopolysaccharide transport"/>
    <property type="evidence" value="ECO:0007669"/>
    <property type="project" value="TreeGrafter"/>
</dbReference>
<evidence type="ECO:0000256" key="4">
    <source>
        <dbReference type="ARBA" id="ARBA00022475"/>
    </source>
</evidence>
<feature type="transmembrane region" description="Helical" evidence="11">
    <location>
        <begin position="40"/>
        <end position="64"/>
    </location>
</feature>
<evidence type="ECO:0000256" key="10">
    <source>
        <dbReference type="ARBA" id="ARBA00023136"/>
    </source>
</evidence>
<dbReference type="Proteomes" id="UP000297322">
    <property type="component" value="Unassembled WGS sequence"/>
</dbReference>
<keyword evidence="4 11" id="KW-1003">Cell membrane</keyword>
<feature type="domain" description="ABC transmembrane type-2" evidence="12">
    <location>
        <begin position="38"/>
        <end position="263"/>
    </location>
</feature>
<feature type="transmembrane region" description="Helical" evidence="11">
    <location>
        <begin position="186"/>
        <end position="204"/>
    </location>
</feature>
<keyword evidence="7" id="KW-0972">Capsule biogenesis/degradation</keyword>
<proteinExistence type="inferred from homology"/>
<dbReference type="InterPro" id="IPR000412">
    <property type="entry name" value="ABC_2_transport"/>
</dbReference>
<dbReference type="EMBL" id="SPVI01000001">
    <property type="protein sequence ID" value="TFW45124.1"/>
    <property type="molecule type" value="Genomic_DNA"/>
</dbReference>
<evidence type="ECO:0000313" key="14">
    <source>
        <dbReference type="Proteomes" id="UP000297322"/>
    </source>
</evidence>
<dbReference type="InterPro" id="IPR047817">
    <property type="entry name" value="ABC2_TM_bact-type"/>
</dbReference>
<dbReference type="InterPro" id="IPR013525">
    <property type="entry name" value="ABC2_TM"/>
</dbReference>
<dbReference type="PANTHER" id="PTHR30413:SF10">
    <property type="entry name" value="CAPSULE POLYSACCHARIDE EXPORT INNER-MEMBRANE PROTEIN CTRC"/>
    <property type="match status" value="1"/>
</dbReference>
<evidence type="ECO:0000259" key="12">
    <source>
        <dbReference type="PROSITE" id="PS51012"/>
    </source>
</evidence>
<keyword evidence="3 11" id="KW-0813">Transport</keyword>
<organism evidence="13 14">
    <name type="scientific">Pseudomonas fluorescens</name>
    <dbReference type="NCBI Taxonomy" id="294"/>
    <lineage>
        <taxon>Bacteria</taxon>
        <taxon>Pseudomonadati</taxon>
        <taxon>Pseudomonadota</taxon>
        <taxon>Gammaproteobacteria</taxon>
        <taxon>Pseudomonadales</taxon>
        <taxon>Pseudomonadaceae</taxon>
        <taxon>Pseudomonas</taxon>
    </lineage>
</organism>
<evidence type="ECO:0000256" key="6">
    <source>
        <dbReference type="ARBA" id="ARBA00022692"/>
    </source>
</evidence>
<dbReference type="GO" id="GO:0140359">
    <property type="term" value="F:ABC-type transporter activity"/>
    <property type="evidence" value="ECO:0007669"/>
    <property type="project" value="InterPro"/>
</dbReference>
<comment type="similarity">
    <text evidence="2 11">Belongs to the ABC-2 integral membrane protein family.</text>
</comment>
<dbReference type="GO" id="GO:0043190">
    <property type="term" value="C:ATP-binding cassette (ABC) transporter complex"/>
    <property type="evidence" value="ECO:0007669"/>
    <property type="project" value="InterPro"/>
</dbReference>
<evidence type="ECO:0000256" key="9">
    <source>
        <dbReference type="ARBA" id="ARBA00023047"/>
    </source>
</evidence>
<feature type="transmembrane region" description="Helical" evidence="11">
    <location>
        <begin position="117"/>
        <end position="147"/>
    </location>
</feature>
<comment type="subcellular location">
    <subcellularLocation>
        <location evidence="11">Cell inner membrane</location>
        <topology evidence="11">Multi-pass membrane protein</topology>
    </subcellularLocation>
    <subcellularLocation>
        <location evidence="1">Cell membrane</location>
        <topology evidence="1">Multi-pass membrane protein</topology>
    </subcellularLocation>
</comment>
<dbReference type="AlphaFoldDB" id="A0A4Y9TLJ4"/>
<keyword evidence="9" id="KW-0625">Polysaccharide transport</keyword>
<evidence type="ECO:0000256" key="8">
    <source>
        <dbReference type="ARBA" id="ARBA00022989"/>
    </source>
</evidence>
<feature type="transmembrane region" description="Helical" evidence="11">
    <location>
        <begin position="240"/>
        <end position="260"/>
    </location>
</feature>
<dbReference type="PRINTS" id="PR00164">
    <property type="entry name" value="ABC2TRNSPORT"/>
</dbReference>
<sequence>MSEVNARAGMFSSPWRHRELLVSMVQREVIGRYRGSIMGLLWSFLNPLFMLLVYTFVFSMMFKLRWPQGSGSRSEFALLVFAGLLVFNVFAECVGRAPGLIIANANYVKKVMFPLEILPWVVLGAVLFHTLASLLIWLVFHLLFFGFPPLTSLLLPLVLLPLVLFTLGISWLLASLGVYLRDVGQIVGVLTTALMFVSAIFYPASAFPPAYQGLLRLNPLTLVVEQTRDVLFWGVLPDPLTWVCGLLAAGGVAWLGFSWFQKSRKGFADVL</sequence>
<keyword evidence="10 11" id="KW-0472">Membrane</keyword>
<evidence type="ECO:0000256" key="1">
    <source>
        <dbReference type="ARBA" id="ARBA00004651"/>
    </source>
</evidence>
<keyword evidence="8 11" id="KW-1133">Transmembrane helix</keyword>